<dbReference type="EMBL" id="CACRXK020001256">
    <property type="protein sequence ID" value="CAB3987945.1"/>
    <property type="molecule type" value="Genomic_DNA"/>
</dbReference>
<feature type="domain" description="YqaJ viral recombinase" evidence="2">
    <location>
        <begin position="391"/>
        <end position="563"/>
    </location>
</feature>
<dbReference type="AlphaFoldDB" id="A0A6S7G881"/>
<name>A0A6S7G881_PARCT</name>
<accession>A0A6S7G881</accession>
<proteinExistence type="predicted"/>
<keyword evidence="4" id="KW-1185">Reference proteome</keyword>
<feature type="compositionally biased region" description="Polar residues" evidence="1">
    <location>
        <begin position="632"/>
        <end position="644"/>
    </location>
</feature>
<keyword evidence="3" id="KW-0378">Hydrolase</keyword>
<feature type="compositionally biased region" description="Polar residues" evidence="1">
    <location>
        <begin position="662"/>
        <end position="680"/>
    </location>
</feature>
<dbReference type="SUPFAM" id="SSF52980">
    <property type="entry name" value="Restriction endonuclease-like"/>
    <property type="match status" value="1"/>
</dbReference>
<dbReference type="PANTHER" id="PTHR47526:SF3">
    <property type="entry name" value="PHD-TYPE DOMAIN-CONTAINING PROTEIN"/>
    <property type="match status" value="1"/>
</dbReference>
<comment type="caution">
    <text evidence="3">The sequence shown here is derived from an EMBL/GenBank/DDBJ whole genome shotgun (WGS) entry which is preliminary data.</text>
</comment>
<evidence type="ECO:0000259" key="2">
    <source>
        <dbReference type="Pfam" id="PF09588"/>
    </source>
</evidence>
<gene>
    <name evidence="3" type="ORF">PACLA_8A006368</name>
</gene>
<dbReference type="PANTHER" id="PTHR47526">
    <property type="entry name" value="ATP-DEPENDENT DNA HELICASE"/>
    <property type="match status" value="1"/>
</dbReference>
<feature type="region of interest" description="Disordered" evidence="1">
    <location>
        <begin position="632"/>
        <end position="688"/>
    </location>
</feature>
<dbReference type="InterPro" id="IPR011604">
    <property type="entry name" value="PDDEXK-like_dom_sf"/>
</dbReference>
<keyword evidence="3" id="KW-0121">Carboxypeptidase</keyword>
<dbReference type="Gene3D" id="3.90.320.10">
    <property type="match status" value="1"/>
</dbReference>
<dbReference type="OrthoDB" id="5954069at2759"/>
<dbReference type="CDD" id="cd22343">
    <property type="entry name" value="PDDEXK_lambda_exonuclease-like"/>
    <property type="match status" value="1"/>
</dbReference>
<dbReference type="Gene3D" id="3.40.395.10">
    <property type="entry name" value="Adenoviral Proteinase, Chain A"/>
    <property type="match status" value="1"/>
</dbReference>
<reference evidence="3" key="1">
    <citation type="submission" date="2020-04" db="EMBL/GenBank/DDBJ databases">
        <authorList>
            <person name="Alioto T."/>
            <person name="Alioto T."/>
            <person name="Gomez Garrido J."/>
        </authorList>
    </citation>
    <scope>NUCLEOTIDE SEQUENCE</scope>
    <source>
        <strain evidence="3">A484AB</strain>
    </source>
</reference>
<protein>
    <submittedName>
        <fullName evidence="3">Carboxypeptidase D</fullName>
    </submittedName>
</protein>
<sequence>MSSEESRSKSINKMSVTELKEYLANRGVSVSGYLKPALVEIATAVNKMMLPLNPNFEEKNTLENEKFYIDDMEIRNPFTSQHKLVNNFSDSPPFGLYDIFNYLIHHSTEYDKQGLAAYKSLDEYRLFQDGYVESLLTETLSNERLHLYMGKVKPAMKDKTDEGKSYYDCWFILEGKGANRGSVVKARCRCKGGRDGGCKHIAAAMYSLEDLLNTHDEDSPTNMPCIWTKKPTVDSRPCDVKDLLIAHCDLPLKKPKSEHVYNEHIVMDLRHKDDQVPPTNESLRQFTYSLETSGCNPAILPLLAKLYGNPNCPIIKNDIENDDVINLNESGNKLTSANGILKEKVNMLCEQLGPECHAEAAINDVLTNLSHSQEEVDHVNELTIEQWKCDEWYKQKEGFITGSIAHRVLSMQNSLDKGKQRNVTSLVKTITCQKPIVKKTVSETATNPRDWGLKHENSARQSYYKVECKKHCKLSLVSKGLLISKKKPYVAASTDNIRSCSCAENCPDVVVEYKCPWKHRTIPVKEAFLTPEIGGEQVGDKLYLKTSSRYYLQIQLQMFVTELKSCDFVVWTEKGILSINVPYNAKYMKSALQKLEQFWMKHVLPFMVQTMQTDHPKAESMDVDICNYEYTLQHNDNDSPQPNENDAPLLNRSDPLLRDDNYSPQPNDNVAPQPNDTPQHNIDGMTPQPNIIAVSEDAYRNTSKSTARQQLSIKYNGVDIYQSCINTLRPQGLLNDNIVSALMETERNGKAEMFVPPTLMDDDYIFIPINRSKHWLLAVITPWHIIIMDSLTWDVNLRKHETSYILSYWEHLSTKFNLQQTHLKLSCKVLKVPQQPLTSNNCGIYISLFLKYFLQELEDYESEPDNYCCIVHNWFEPQEAEEKRTTLRHNLQTLLTMKRHKMQFK</sequence>
<dbReference type="SUPFAM" id="SSF54001">
    <property type="entry name" value="Cysteine proteinases"/>
    <property type="match status" value="1"/>
</dbReference>
<keyword evidence="3" id="KW-0645">Protease</keyword>
<evidence type="ECO:0000256" key="1">
    <source>
        <dbReference type="SAM" id="MobiDB-lite"/>
    </source>
</evidence>
<dbReference type="GO" id="GO:0004180">
    <property type="term" value="F:carboxypeptidase activity"/>
    <property type="evidence" value="ECO:0007669"/>
    <property type="project" value="UniProtKB-KW"/>
</dbReference>
<dbReference type="InterPro" id="IPR019080">
    <property type="entry name" value="YqaJ_viral_recombinase"/>
</dbReference>
<dbReference type="InterPro" id="IPR038765">
    <property type="entry name" value="Papain-like_cys_pep_sf"/>
</dbReference>
<evidence type="ECO:0000313" key="4">
    <source>
        <dbReference type="Proteomes" id="UP001152795"/>
    </source>
</evidence>
<dbReference type="Proteomes" id="UP001152795">
    <property type="component" value="Unassembled WGS sequence"/>
</dbReference>
<dbReference type="InterPro" id="IPR011335">
    <property type="entry name" value="Restrct_endonuc-II-like"/>
</dbReference>
<dbReference type="Pfam" id="PF09588">
    <property type="entry name" value="YqaJ"/>
    <property type="match status" value="1"/>
</dbReference>
<evidence type="ECO:0000313" key="3">
    <source>
        <dbReference type="EMBL" id="CAB3987945.1"/>
    </source>
</evidence>
<organism evidence="3 4">
    <name type="scientific">Paramuricea clavata</name>
    <name type="common">Red gorgonian</name>
    <name type="synonym">Violescent sea-whip</name>
    <dbReference type="NCBI Taxonomy" id="317549"/>
    <lineage>
        <taxon>Eukaryota</taxon>
        <taxon>Metazoa</taxon>
        <taxon>Cnidaria</taxon>
        <taxon>Anthozoa</taxon>
        <taxon>Octocorallia</taxon>
        <taxon>Malacalcyonacea</taxon>
        <taxon>Plexauridae</taxon>
        <taxon>Paramuricea</taxon>
    </lineage>
</organism>
<dbReference type="GO" id="GO:0006281">
    <property type="term" value="P:DNA repair"/>
    <property type="evidence" value="ECO:0007669"/>
    <property type="project" value="UniProtKB-ARBA"/>
</dbReference>